<feature type="transmembrane region" description="Helical" evidence="1">
    <location>
        <begin position="125"/>
        <end position="146"/>
    </location>
</feature>
<protein>
    <submittedName>
        <fullName evidence="2">Uncharacterized protein</fullName>
    </submittedName>
</protein>
<organism evidence="2 3">
    <name type="scientific">Natronococcus pandeyae</name>
    <dbReference type="NCBI Taxonomy" id="2055836"/>
    <lineage>
        <taxon>Archaea</taxon>
        <taxon>Methanobacteriati</taxon>
        <taxon>Methanobacteriota</taxon>
        <taxon>Stenosarchaea group</taxon>
        <taxon>Halobacteria</taxon>
        <taxon>Halobacteriales</taxon>
        <taxon>Natrialbaceae</taxon>
        <taxon>Natronococcus</taxon>
    </lineage>
</organism>
<evidence type="ECO:0000313" key="3">
    <source>
        <dbReference type="Proteomes" id="UP000766904"/>
    </source>
</evidence>
<feature type="transmembrane region" description="Helical" evidence="1">
    <location>
        <begin position="29"/>
        <end position="46"/>
    </location>
</feature>
<gene>
    <name evidence="2" type="ORF">CV102_19405</name>
</gene>
<comment type="caution">
    <text evidence="2">The sequence shown here is derived from an EMBL/GenBank/DDBJ whole genome shotgun (WGS) entry which is preliminary data.</text>
</comment>
<dbReference type="EMBL" id="PHNJ01000013">
    <property type="protein sequence ID" value="TYL36926.1"/>
    <property type="molecule type" value="Genomic_DNA"/>
</dbReference>
<reference evidence="2" key="1">
    <citation type="submission" date="2017-11" db="EMBL/GenBank/DDBJ databases">
        <authorList>
            <person name="Kajale S.C."/>
            <person name="Sharma A."/>
        </authorList>
    </citation>
    <scope>NUCLEOTIDE SEQUENCE</scope>
    <source>
        <strain evidence="2">LS1_42</strain>
    </source>
</reference>
<keyword evidence="3" id="KW-1185">Reference proteome</keyword>
<dbReference type="Proteomes" id="UP000766904">
    <property type="component" value="Unassembled WGS sequence"/>
</dbReference>
<name>A0A8J8PY05_9EURY</name>
<sequence>MAPALVHFLVGAALLLLLATPLALRYRLPAWVPLWLVAVGGLWGLFPDIHHIAPIYGAELHAFHDTQWANLFAFHYTLDRPAVRTQHNASVVGAILFFFAATGTFTLAAAVHARTTIAETTAPHLVAVATAVVPALLVVAAMNGGLL</sequence>
<evidence type="ECO:0000313" key="2">
    <source>
        <dbReference type="EMBL" id="TYL36926.1"/>
    </source>
</evidence>
<keyword evidence="1" id="KW-1133">Transmembrane helix</keyword>
<dbReference type="AlphaFoldDB" id="A0A8J8PY05"/>
<accession>A0A8J8PY05</accession>
<feature type="transmembrane region" description="Helical" evidence="1">
    <location>
        <begin position="89"/>
        <end position="113"/>
    </location>
</feature>
<dbReference type="RefSeq" id="WP_148859672.1">
    <property type="nucleotide sequence ID" value="NZ_PHNJ01000013.1"/>
</dbReference>
<proteinExistence type="predicted"/>
<keyword evidence="1" id="KW-0812">Transmembrane</keyword>
<dbReference type="OrthoDB" id="236291at2157"/>
<evidence type="ECO:0000256" key="1">
    <source>
        <dbReference type="SAM" id="Phobius"/>
    </source>
</evidence>
<keyword evidence="1" id="KW-0472">Membrane</keyword>